<dbReference type="PANTHER" id="PTHR34825:SF1">
    <property type="entry name" value="AAA-ATPASE-LIKE DOMAIN-CONTAINING PROTEIN"/>
    <property type="match status" value="1"/>
</dbReference>
<dbReference type="SUPFAM" id="SSF52540">
    <property type="entry name" value="P-loop containing nucleoside triphosphate hydrolases"/>
    <property type="match status" value="1"/>
</dbReference>
<comment type="caution">
    <text evidence="2">The sequence shown here is derived from an EMBL/GenBank/DDBJ whole genome shotgun (WGS) entry which is preliminary data.</text>
</comment>
<evidence type="ECO:0000313" key="3">
    <source>
        <dbReference type="Proteomes" id="UP000274920"/>
    </source>
</evidence>
<reference evidence="2" key="1">
    <citation type="submission" date="2018-10" db="EMBL/GenBank/DDBJ databases">
        <title>Schaedlerella arabinophila gen. nov. sp. nov., isolated from the mouse intestinal tract and comparative analysis with the genome of the closely related altered Schaedler flora strain ASF502.</title>
        <authorList>
            <person name="Miyake S."/>
            <person name="Soh M."/>
            <person name="Seedorf H."/>
        </authorList>
    </citation>
    <scope>NUCLEOTIDE SEQUENCE [LARGE SCALE GENOMIC DNA]</scope>
    <source>
        <strain evidence="2">DSM 106076</strain>
    </source>
</reference>
<dbReference type="AlphaFoldDB" id="A0A426DIT1"/>
<dbReference type="Proteomes" id="UP000274920">
    <property type="component" value="Unassembled WGS sequence"/>
</dbReference>
<evidence type="ECO:0000313" key="2">
    <source>
        <dbReference type="EMBL" id="RRK32503.1"/>
    </source>
</evidence>
<dbReference type="InterPro" id="IPR018631">
    <property type="entry name" value="AAA-ATPase-like_dom"/>
</dbReference>
<protein>
    <submittedName>
        <fullName evidence="2">AAA family ATPase</fullName>
    </submittedName>
</protein>
<dbReference type="PANTHER" id="PTHR34825">
    <property type="entry name" value="CONSERVED PROTEIN, WITH A WEAK D-GALACTARATE DEHYDRATASE/ALTRONATE HYDROLASE DOMAIN"/>
    <property type="match status" value="1"/>
</dbReference>
<accession>A0A426DIT1</accession>
<name>A0A426DIT1_9FIRM</name>
<dbReference type="Gene3D" id="3.40.50.300">
    <property type="entry name" value="P-loop containing nucleotide triphosphate hydrolases"/>
    <property type="match status" value="1"/>
</dbReference>
<feature type="domain" description="AAA-ATPase-like" evidence="1">
    <location>
        <begin position="18"/>
        <end position="206"/>
    </location>
</feature>
<dbReference type="Pfam" id="PF09820">
    <property type="entry name" value="AAA-ATPase_like"/>
    <property type="match status" value="1"/>
</dbReference>
<gene>
    <name evidence="2" type="ORF">EBB54_14910</name>
</gene>
<dbReference type="RefSeq" id="WP_125127964.1">
    <property type="nucleotide sequence ID" value="NZ_RHJS01000002.1"/>
</dbReference>
<sequence length="400" mass="46839">MGIYLNPGNDGFWTSIRSRIYVDKTGLIACTNELLNTEQKYICVSRPRRFGKSMALKMLAAYYSCGCDSRELFSGWKIKSDRTFEEHLNQYDVIFLNMQHFLLRAGDRSMTDYLEEAVIEELREVYGKYVSGRETILAAVLEKLYVKTGKKFVFLIDEWDCIMRERQETEALQKQYLDFLRNLLKDQPYVALAYMTGILPVKKYGLHSALNMFWEYSMTDQGFFEEYTGFTEKEVQELCGQYHMDFAEAGSWYDGYQFTDFRHIYNPKSVVEAMLRRKFSNYWTSTETYDALKIYMDMDFDGLRADIVQMLGGGHIRVQCHLVNIWTKSDVPLTGVHPSCWLQPAILLGLFYLKTLHLKIHFHGNYCFFQQKTQMDGVEPFLSGGLTILFDFFAEFYIST</sequence>
<organism evidence="2 3">
    <name type="scientific">Schaedlerella arabinosiphila</name>
    <dbReference type="NCBI Taxonomy" id="2044587"/>
    <lineage>
        <taxon>Bacteria</taxon>
        <taxon>Bacillati</taxon>
        <taxon>Bacillota</taxon>
        <taxon>Clostridia</taxon>
        <taxon>Lachnospirales</taxon>
        <taxon>Lachnospiraceae</taxon>
        <taxon>Schaedlerella</taxon>
    </lineage>
</organism>
<evidence type="ECO:0000259" key="1">
    <source>
        <dbReference type="Pfam" id="PF09820"/>
    </source>
</evidence>
<proteinExistence type="predicted"/>
<dbReference type="EMBL" id="RHJS01000002">
    <property type="protein sequence ID" value="RRK32503.1"/>
    <property type="molecule type" value="Genomic_DNA"/>
</dbReference>
<dbReference type="InterPro" id="IPR027417">
    <property type="entry name" value="P-loop_NTPase"/>
</dbReference>
<keyword evidence="3" id="KW-1185">Reference proteome</keyword>